<comment type="catalytic activity">
    <reaction evidence="7">
        <text>protoporphyrinogen IX + 3 a quinone = protoporphyrin IX + 3 a quinol</text>
        <dbReference type="Rhea" id="RHEA:65032"/>
        <dbReference type="ChEBI" id="CHEBI:24646"/>
        <dbReference type="ChEBI" id="CHEBI:57306"/>
        <dbReference type="ChEBI" id="CHEBI:57307"/>
        <dbReference type="ChEBI" id="CHEBI:132124"/>
        <dbReference type="EC" id="1.3.5.3"/>
    </reaction>
</comment>
<dbReference type="SUPFAM" id="SSF52218">
    <property type="entry name" value="Flavoproteins"/>
    <property type="match status" value="1"/>
</dbReference>
<sequence length="173" mass="20140">MSKKILLIHSSVDGHTVKILDKISSLIGEKRSVTKKCISEVSKDLIKQSDSIVIGASIRYGDHRKNLYEFVDQNKDLLDEKDNAFFSVNAVARKEDKNTANTNPYITKFLRKSKWRPKKIEVFAGRIDYPKYNAFDKYMIRFIMWITSGPTNMNESYEFTNWNQVKKFAQEIS</sequence>
<dbReference type="GO" id="GO:0004729">
    <property type="term" value="F:oxygen-dependent protoporphyrinogen oxidase activity"/>
    <property type="evidence" value="ECO:0007669"/>
    <property type="project" value="InterPro"/>
</dbReference>
<keyword evidence="6 7" id="KW-0627">Porphyrin biosynthesis</keyword>
<dbReference type="PANTHER" id="PTHR38030">
    <property type="entry name" value="PROTOPORPHYRINOGEN IX DEHYDROGENASE [MENAQUINONE]"/>
    <property type="match status" value="1"/>
</dbReference>
<proteinExistence type="inferred from homology"/>
<keyword evidence="10" id="KW-1185">Reference proteome</keyword>
<evidence type="ECO:0000256" key="2">
    <source>
        <dbReference type="ARBA" id="ARBA00022643"/>
    </source>
</evidence>
<evidence type="ECO:0000256" key="4">
    <source>
        <dbReference type="ARBA" id="ARBA00023002"/>
    </source>
</evidence>
<dbReference type="PANTHER" id="PTHR38030:SF2">
    <property type="entry name" value="PROTOPORPHYRINOGEN IX DEHYDROGENASE [QUINONE]"/>
    <property type="match status" value="1"/>
</dbReference>
<dbReference type="AlphaFoldDB" id="A0A9Q8X100"/>
<dbReference type="InterPro" id="IPR029039">
    <property type="entry name" value="Flavoprotein-like_sf"/>
</dbReference>
<keyword evidence="7" id="KW-1003">Cell membrane</keyword>
<keyword evidence="3 7" id="KW-0547">Nucleotide-binding</keyword>
<comment type="catalytic activity">
    <reaction evidence="7">
        <text>protoporphyrinogen IX + 3 a ubiquinone = protoporphyrin IX + 3 a ubiquinol</text>
        <dbReference type="Rhea" id="RHEA:63936"/>
        <dbReference type="Rhea" id="RHEA-COMP:9565"/>
        <dbReference type="Rhea" id="RHEA-COMP:9566"/>
        <dbReference type="ChEBI" id="CHEBI:16389"/>
        <dbReference type="ChEBI" id="CHEBI:17976"/>
        <dbReference type="ChEBI" id="CHEBI:57306"/>
        <dbReference type="ChEBI" id="CHEBI:57307"/>
    </reaction>
</comment>
<dbReference type="EMBL" id="CP097966">
    <property type="protein sequence ID" value="URQ63049.1"/>
    <property type="molecule type" value="Genomic_DNA"/>
</dbReference>
<dbReference type="InterPro" id="IPR044264">
    <property type="entry name" value="HemG"/>
</dbReference>
<dbReference type="InterPro" id="IPR052200">
    <property type="entry name" value="Protoporphyrinogen_IX_DH"/>
</dbReference>
<keyword evidence="5" id="KW-0472">Membrane</keyword>
<gene>
    <name evidence="7 9" type="primary">hemG</name>
    <name evidence="9" type="ORF">M9B40_04830</name>
</gene>
<dbReference type="HAMAP" id="MF_00853">
    <property type="entry name" value="HemG"/>
    <property type="match status" value="1"/>
</dbReference>
<dbReference type="GO" id="GO:0010181">
    <property type="term" value="F:FMN binding"/>
    <property type="evidence" value="ECO:0007669"/>
    <property type="project" value="UniProtKB-UniRule"/>
</dbReference>
<dbReference type="GO" id="GO:0070819">
    <property type="term" value="F:menaquinone-dependent protoporphyrinogen oxidase activity"/>
    <property type="evidence" value="ECO:0007669"/>
    <property type="project" value="UniProtKB-UniRule"/>
</dbReference>
<name>A0A9Q8X100_9GAMM</name>
<keyword evidence="1 7" id="KW-0285">Flavoprotein</keyword>
<comment type="function">
    <text evidence="7">Catalyzes the 6-electron oxidation of protoporphyrinogen IX to form protoporphyrin IX; under anaerobic conditions uses menaquinone as an electron acceptor, under aerobic conditions uses ubiquinone as an electron acceptor.</text>
</comment>
<evidence type="ECO:0000256" key="1">
    <source>
        <dbReference type="ARBA" id="ARBA00022630"/>
    </source>
</evidence>
<dbReference type="NCBIfam" id="NF008316">
    <property type="entry name" value="PRK11104.1"/>
    <property type="match status" value="1"/>
</dbReference>
<dbReference type="Proteomes" id="UP001056381">
    <property type="component" value="Chromosome"/>
</dbReference>
<keyword evidence="2 7" id="KW-0288">FMN</keyword>
<dbReference type="InterPro" id="IPR026816">
    <property type="entry name" value="Flavodoxin_dom"/>
</dbReference>
<comment type="similarity">
    <text evidence="7">Belongs to the HemG family.</text>
</comment>
<evidence type="ECO:0000313" key="9">
    <source>
        <dbReference type="EMBL" id="URQ63049.1"/>
    </source>
</evidence>
<evidence type="ECO:0000256" key="3">
    <source>
        <dbReference type="ARBA" id="ARBA00022741"/>
    </source>
</evidence>
<evidence type="ECO:0000313" key="10">
    <source>
        <dbReference type="Proteomes" id="UP001056381"/>
    </source>
</evidence>
<evidence type="ECO:0000256" key="5">
    <source>
        <dbReference type="ARBA" id="ARBA00023136"/>
    </source>
</evidence>
<dbReference type="Gene3D" id="3.40.50.360">
    <property type="match status" value="1"/>
</dbReference>
<reference evidence="9" key="1">
    <citation type="submission" date="2022-05" db="EMBL/GenBank/DDBJ databases">
        <title>Single-amplified genomics reveal most streamlined microbe among free-living bacteria.</title>
        <authorList>
            <person name="Roda-Garcia J."/>
            <person name="Haro-Moreno J.M."/>
            <person name="Rodriguez-Valera F."/>
            <person name="Almagro-Moreno S."/>
            <person name="Lopez-Perez M."/>
        </authorList>
    </citation>
    <scope>NUCLEOTIDE SEQUENCE</scope>
    <source>
        <strain evidence="9">TMED112-D2-2</strain>
    </source>
</reference>
<feature type="domain" description="Flavodoxin" evidence="8">
    <location>
        <begin position="6"/>
        <end position="152"/>
    </location>
</feature>
<comment type="cofactor">
    <cofactor evidence="7">
        <name>FMN</name>
        <dbReference type="ChEBI" id="CHEBI:58210"/>
    </cofactor>
    <text evidence="7">Binds 1 FMN non-covalently per subunit.</text>
</comment>
<evidence type="ECO:0000259" key="8">
    <source>
        <dbReference type="Pfam" id="PF12724"/>
    </source>
</evidence>
<comment type="catalytic activity">
    <reaction evidence="7">
        <text>protoporphyrinogen IX + 3 a menaquinone = protoporphyrin IX + 3 a menaquinol</text>
        <dbReference type="Rhea" id="RHEA:27409"/>
        <dbReference type="Rhea" id="RHEA-COMP:9537"/>
        <dbReference type="Rhea" id="RHEA-COMP:9539"/>
        <dbReference type="ChEBI" id="CHEBI:16374"/>
        <dbReference type="ChEBI" id="CHEBI:18151"/>
        <dbReference type="ChEBI" id="CHEBI:57306"/>
        <dbReference type="ChEBI" id="CHEBI:57307"/>
        <dbReference type="EC" id="1.3.5.3"/>
    </reaction>
</comment>
<organism evidence="9 10">
    <name type="scientific">SAR86 cluster bacterium</name>
    <dbReference type="NCBI Taxonomy" id="2030880"/>
    <lineage>
        <taxon>Bacteria</taxon>
        <taxon>Pseudomonadati</taxon>
        <taxon>Pseudomonadota</taxon>
        <taxon>Gammaproteobacteria</taxon>
        <taxon>SAR86 cluster</taxon>
    </lineage>
</organism>
<dbReference type="EC" id="1.3.5.3" evidence="7"/>
<accession>A0A9Q8X100</accession>
<keyword evidence="4 7" id="KW-0560">Oxidoreductase</keyword>
<protein>
    <recommendedName>
        <fullName evidence="7">Protoporphyrinogen IX dehydrogenase [quinone]</fullName>
        <ecNumber evidence="7">1.3.5.3</ecNumber>
    </recommendedName>
    <alternativeName>
        <fullName evidence="7">Protoporphyrinogen IX dehydrogenase [menaquinone]</fullName>
    </alternativeName>
    <alternativeName>
        <fullName evidence="7">Protoporphyrinogen IX dehydrogenase [ubiquinone]</fullName>
    </alternativeName>
    <alternativeName>
        <fullName evidence="7">Protoporphyrinogen oxidase</fullName>
        <shortName evidence="7">PPO</shortName>
    </alternativeName>
</protein>
<comment type="subcellular location">
    <subcellularLocation>
        <location evidence="7">Cell membrane</location>
        <topology evidence="7">Peripheral membrane protein</topology>
    </subcellularLocation>
</comment>
<evidence type="ECO:0000256" key="6">
    <source>
        <dbReference type="ARBA" id="ARBA00023244"/>
    </source>
</evidence>
<evidence type="ECO:0000256" key="7">
    <source>
        <dbReference type="HAMAP-Rule" id="MF_00853"/>
    </source>
</evidence>
<dbReference type="Pfam" id="PF12724">
    <property type="entry name" value="Flavodoxin_5"/>
    <property type="match status" value="1"/>
</dbReference>
<dbReference type="GO" id="GO:0006782">
    <property type="term" value="P:protoporphyrinogen IX biosynthetic process"/>
    <property type="evidence" value="ECO:0007669"/>
    <property type="project" value="UniProtKB-UniRule"/>
</dbReference>
<dbReference type="GO" id="GO:0005886">
    <property type="term" value="C:plasma membrane"/>
    <property type="evidence" value="ECO:0007669"/>
    <property type="project" value="UniProtKB-SubCell"/>
</dbReference>
<comment type="pathway">
    <text evidence="7">Porphyrin-containing compound metabolism; protoporphyrin-IX biosynthesis; protoporphyrin-IX from protoporphyrinogen-IX: step 1/1.</text>
</comment>